<dbReference type="EMBL" id="GL629729">
    <property type="protein sequence ID" value="EFX06481.1"/>
    <property type="molecule type" value="Genomic_DNA"/>
</dbReference>
<dbReference type="OrthoDB" id="5236816at2759"/>
<dbReference type="HOGENOM" id="CLU_037039_1_0_1"/>
<feature type="compositionally biased region" description="Basic and acidic residues" evidence="1">
    <location>
        <begin position="434"/>
        <end position="449"/>
    </location>
</feature>
<sequence>MMASQESKKKETRPRRFRRRHAACPDPDSLYDIMRQNCGTSLYVLPILWTDVHRRLLSVDFVARDQRPAAAVDATTMRPSELAEALSADLTSLLSPEDTRPFCKSRAIKSVLATLYPTALSRPKSVAELDLHFGDRSFRGAVRVPVVWQNGVDAADLSFDSAVTRAISSFGLTQSSQAATPAAPNGPLMAYVNRAHLSMIRQNLFRIVPGPETGDYQNTPVRRLQTLRSKHLVPADPDRDPYLVSVFLAMAQANFYDPGLSSAAQAFWRAGRPRERIAAVAPDLHDIKLRIITHDDETIEFIVYTATVTEAFLRRFAAPTKASSAAQTPDVGMHIEHERVAVWPILGLKQRLGRALGQDLVGDLQDESSLFAAEAEAPNETTEPVLETMPETVPEPQPDSQPESEPDTQPESLPETQPETQPESTPEPTPETQPETRPKTKREAVSPRDSRKRKRTDRRSLKSTFNASLKAEKKEASSGVAVSSPALSPHSKRPRTRSFTSLAVF</sequence>
<feature type="region of interest" description="Disordered" evidence="1">
    <location>
        <begin position="1"/>
        <end position="22"/>
    </location>
</feature>
<feature type="compositionally biased region" description="Low complexity" evidence="1">
    <location>
        <begin position="409"/>
        <end position="424"/>
    </location>
</feature>
<feature type="compositionally biased region" description="Low complexity" evidence="1">
    <location>
        <begin position="374"/>
        <end position="384"/>
    </location>
</feature>
<dbReference type="eggNOG" id="ENOG502RASH">
    <property type="taxonomic scope" value="Eukaryota"/>
</dbReference>
<name>F0X774_GROCL</name>
<evidence type="ECO:0000256" key="1">
    <source>
        <dbReference type="SAM" id="MobiDB-lite"/>
    </source>
</evidence>
<accession>F0X774</accession>
<dbReference type="AlphaFoldDB" id="F0X774"/>
<proteinExistence type="predicted"/>
<feature type="compositionally biased region" description="Basic residues" evidence="1">
    <location>
        <begin position="10"/>
        <end position="22"/>
    </location>
</feature>
<organism evidence="3">
    <name type="scientific">Grosmannia clavigera (strain kw1407 / UAMH 11150)</name>
    <name type="common">Blue stain fungus</name>
    <name type="synonym">Graphiocladiella clavigera</name>
    <dbReference type="NCBI Taxonomy" id="655863"/>
    <lineage>
        <taxon>Eukaryota</taxon>
        <taxon>Fungi</taxon>
        <taxon>Dikarya</taxon>
        <taxon>Ascomycota</taxon>
        <taxon>Pezizomycotina</taxon>
        <taxon>Sordariomycetes</taxon>
        <taxon>Sordariomycetidae</taxon>
        <taxon>Ophiostomatales</taxon>
        <taxon>Ophiostomataceae</taxon>
        <taxon>Leptographium</taxon>
    </lineage>
</organism>
<feature type="region of interest" description="Disordered" evidence="1">
    <location>
        <begin position="374"/>
        <end position="505"/>
    </location>
</feature>
<dbReference type="Proteomes" id="UP000007796">
    <property type="component" value="Unassembled WGS sequence"/>
</dbReference>
<dbReference type="GeneID" id="25980276"/>
<evidence type="ECO:0000313" key="3">
    <source>
        <dbReference type="Proteomes" id="UP000007796"/>
    </source>
</evidence>
<reference evidence="2 3" key="1">
    <citation type="journal article" date="2011" name="Proc. Natl. Acad. Sci. U.S.A.">
        <title>Genome and transcriptome analyses of the mountain pine beetle-fungal symbiont Grosmannia clavigera, a lodgepole pine pathogen.</title>
        <authorList>
            <person name="DiGuistini S."/>
            <person name="Wang Y."/>
            <person name="Liao N.Y."/>
            <person name="Taylor G."/>
            <person name="Tanguay P."/>
            <person name="Feau N."/>
            <person name="Henrissat B."/>
            <person name="Chan S.K."/>
            <person name="Hesse-Orce U."/>
            <person name="Alamouti S.M."/>
            <person name="Tsui C.K.M."/>
            <person name="Docking R.T."/>
            <person name="Levasseur A."/>
            <person name="Haridas S."/>
            <person name="Robertson G."/>
            <person name="Birol I."/>
            <person name="Holt R.A."/>
            <person name="Marra M.A."/>
            <person name="Hamelin R.C."/>
            <person name="Hirst M."/>
            <person name="Jones S.J.M."/>
            <person name="Bohlmann J."/>
            <person name="Breuil C."/>
        </authorList>
    </citation>
    <scope>NUCLEOTIDE SEQUENCE [LARGE SCALE GENOMIC DNA]</scope>
    <source>
        <strain evidence="3">kw1407 / UAMH 11150</strain>
    </source>
</reference>
<keyword evidence="3" id="KW-1185">Reference proteome</keyword>
<evidence type="ECO:0000313" key="2">
    <source>
        <dbReference type="EMBL" id="EFX06481.1"/>
    </source>
</evidence>
<dbReference type="STRING" id="655863.F0X774"/>
<dbReference type="RefSeq" id="XP_014175963.1">
    <property type="nucleotide sequence ID" value="XM_014320488.1"/>
</dbReference>
<protein>
    <submittedName>
        <fullName evidence="2">Uncharacterized protein</fullName>
    </submittedName>
</protein>
<gene>
    <name evidence="2" type="ORF">CMQ_6802</name>
</gene>
<dbReference type="InParanoid" id="F0X774"/>